<reference evidence="2 3" key="1">
    <citation type="submission" date="2024-08" db="EMBL/GenBank/DDBJ databases">
        <authorList>
            <person name="Cucini C."/>
            <person name="Frati F."/>
        </authorList>
    </citation>
    <scope>NUCLEOTIDE SEQUENCE [LARGE SCALE GENOMIC DNA]</scope>
</reference>
<dbReference type="EMBL" id="CAXLJM020000049">
    <property type="protein sequence ID" value="CAL8113636.1"/>
    <property type="molecule type" value="Genomic_DNA"/>
</dbReference>
<feature type="region of interest" description="Disordered" evidence="1">
    <location>
        <begin position="66"/>
        <end position="92"/>
    </location>
</feature>
<name>A0ABP1QX36_9HEXA</name>
<protein>
    <submittedName>
        <fullName evidence="2">Uncharacterized protein</fullName>
    </submittedName>
</protein>
<keyword evidence="3" id="KW-1185">Reference proteome</keyword>
<proteinExistence type="predicted"/>
<dbReference type="Proteomes" id="UP001642540">
    <property type="component" value="Unassembled WGS sequence"/>
</dbReference>
<gene>
    <name evidence="2" type="ORF">ODALV1_LOCUS16107</name>
</gene>
<sequence length="154" mass="17854">MFLTPRSKIERWFSFVVPASIEQDTLEDGEYNLDKRNVWLSRRTLTSNRESGFVSETNELEINSRKISRRRKSSGKQALVRRSSSNNRHVHATRLSSTSSWLRRVLRMKRNARGMDYYNAHARSSSTTKNTNNAQSISPTLQRVNSFKSRVSSL</sequence>
<accession>A0ABP1QX36</accession>
<evidence type="ECO:0000313" key="3">
    <source>
        <dbReference type="Proteomes" id="UP001642540"/>
    </source>
</evidence>
<comment type="caution">
    <text evidence="2">The sequence shown here is derived from an EMBL/GenBank/DDBJ whole genome shotgun (WGS) entry which is preliminary data.</text>
</comment>
<evidence type="ECO:0000313" key="2">
    <source>
        <dbReference type="EMBL" id="CAL8113636.1"/>
    </source>
</evidence>
<evidence type="ECO:0000256" key="1">
    <source>
        <dbReference type="SAM" id="MobiDB-lite"/>
    </source>
</evidence>
<organism evidence="2 3">
    <name type="scientific">Orchesella dallaii</name>
    <dbReference type="NCBI Taxonomy" id="48710"/>
    <lineage>
        <taxon>Eukaryota</taxon>
        <taxon>Metazoa</taxon>
        <taxon>Ecdysozoa</taxon>
        <taxon>Arthropoda</taxon>
        <taxon>Hexapoda</taxon>
        <taxon>Collembola</taxon>
        <taxon>Entomobryomorpha</taxon>
        <taxon>Entomobryoidea</taxon>
        <taxon>Orchesellidae</taxon>
        <taxon>Orchesellinae</taxon>
        <taxon>Orchesella</taxon>
    </lineage>
</organism>